<dbReference type="InterPro" id="IPR002347">
    <property type="entry name" value="SDR_fam"/>
</dbReference>
<dbReference type="EMBL" id="CAUYUJ010017871">
    <property type="protein sequence ID" value="CAK0878655.1"/>
    <property type="molecule type" value="Genomic_DNA"/>
</dbReference>
<dbReference type="Proteomes" id="UP001189429">
    <property type="component" value="Unassembled WGS sequence"/>
</dbReference>
<dbReference type="Pfam" id="PF00106">
    <property type="entry name" value="adh_short"/>
    <property type="match status" value="1"/>
</dbReference>
<feature type="region of interest" description="Disordered" evidence="1">
    <location>
        <begin position="1"/>
        <end position="40"/>
    </location>
</feature>
<dbReference type="SUPFAM" id="SSF51735">
    <property type="entry name" value="NAD(P)-binding Rossmann-fold domains"/>
    <property type="match status" value="1"/>
</dbReference>
<dbReference type="PANTHER" id="PTHR43431:SF7">
    <property type="entry name" value="OXIDOREDUCTASE, SHORT CHAIN DEHYDROGENASE_REDUCTASE FAMILY (AFU_ORTHOLOGUE AFUA_5G14000)"/>
    <property type="match status" value="1"/>
</dbReference>
<evidence type="ECO:0008006" key="4">
    <source>
        <dbReference type="Google" id="ProtNLM"/>
    </source>
</evidence>
<gene>
    <name evidence="2" type="ORF">PCOR1329_LOCUS62352</name>
</gene>
<sequence length="278" mass="29824">RRSAARAPPAARRWRRSPSSWVAAPSTTGAGQTRSCRRPAAGASAATIDCPCASQPGASTWRSWAGGSRSPRPWPQRCVAKAAPRRQSCATWPTTPVCGALLRRPGPWATSRRVLVFNAAPGFPPGRTFSNMPEPQEIDPEYLTGAFNIGVTGCVRCVREVVPQMLERSRGSILLSGATMALRGGSKFGCVAPVKTALRSLGQSMYQAYASKGVHVAHVVIDGVIESPNTKEWGGEGLMLQNPADLADAYIALHEQKPTVWSYEIMLSPQRGTPGMRM</sequence>
<evidence type="ECO:0000313" key="2">
    <source>
        <dbReference type="EMBL" id="CAK0878655.1"/>
    </source>
</evidence>
<feature type="non-terminal residue" evidence="2">
    <location>
        <position position="1"/>
    </location>
</feature>
<comment type="caution">
    <text evidence="2">The sequence shown here is derived from an EMBL/GenBank/DDBJ whole genome shotgun (WGS) entry which is preliminary data.</text>
</comment>
<keyword evidence="3" id="KW-1185">Reference proteome</keyword>
<dbReference type="InterPro" id="IPR036291">
    <property type="entry name" value="NAD(P)-bd_dom_sf"/>
</dbReference>
<feature type="compositionally biased region" description="Polar residues" evidence="1">
    <location>
        <begin position="25"/>
        <end position="34"/>
    </location>
</feature>
<evidence type="ECO:0000256" key="1">
    <source>
        <dbReference type="SAM" id="MobiDB-lite"/>
    </source>
</evidence>
<protein>
    <recommendedName>
        <fullName evidence="4">Protochlorophyllide reductase</fullName>
    </recommendedName>
</protein>
<feature type="compositionally biased region" description="Low complexity" evidence="1">
    <location>
        <begin position="1"/>
        <end position="24"/>
    </location>
</feature>
<accession>A0ABN9W029</accession>
<reference evidence="2" key="1">
    <citation type="submission" date="2023-10" db="EMBL/GenBank/DDBJ databases">
        <authorList>
            <person name="Chen Y."/>
            <person name="Shah S."/>
            <person name="Dougan E. K."/>
            <person name="Thang M."/>
            <person name="Chan C."/>
        </authorList>
    </citation>
    <scope>NUCLEOTIDE SEQUENCE [LARGE SCALE GENOMIC DNA]</scope>
</reference>
<organism evidence="2 3">
    <name type="scientific">Prorocentrum cordatum</name>
    <dbReference type="NCBI Taxonomy" id="2364126"/>
    <lineage>
        <taxon>Eukaryota</taxon>
        <taxon>Sar</taxon>
        <taxon>Alveolata</taxon>
        <taxon>Dinophyceae</taxon>
        <taxon>Prorocentrales</taxon>
        <taxon>Prorocentraceae</taxon>
        <taxon>Prorocentrum</taxon>
    </lineage>
</organism>
<name>A0ABN9W029_9DINO</name>
<evidence type="ECO:0000313" key="3">
    <source>
        <dbReference type="Proteomes" id="UP001189429"/>
    </source>
</evidence>
<dbReference type="PANTHER" id="PTHR43431">
    <property type="entry name" value="OXIDOREDUCTASE, SHORT CHAIN DEHYDROGENASE/REDUCTASE FAMILY (AFU_ORTHOLOGUE AFUA_5G14000)"/>
    <property type="match status" value="1"/>
</dbReference>
<proteinExistence type="predicted"/>
<dbReference type="Gene3D" id="3.40.50.720">
    <property type="entry name" value="NAD(P)-binding Rossmann-like Domain"/>
    <property type="match status" value="1"/>
</dbReference>